<keyword evidence="2" id="KW-0472">Membrane</keyword>
<evidence type="ECO:0000313" key="3">
    <source>
        <dbReference type="EMBL" id="ABC31696.1"/>
    </source>
</evidence>
<evidence type="ECO:0000256" key="2">
    <source>
        <dbReference type="SAM" id="Phobius"/>
    </source>
</evidence>
<dbReference type="AlphaFoldDB" id="Q2SCC8"/>
<dbReference type="STRING" id="349521.HCH_05011"/>
<feature type="transmembrane region" description="Helical" evidence="2">
    <location>
        <begin position="21"/>
        <end position="44"/>
    </location>
</feature>
<keyword evidence="4" id="KW-1185">Reference proteome</keyword>
<dbReference type="KEGG" id="hch:HCH_05011"/>
<evidence type="ECO:0000313" key="4">
    <source>
        <dbReference type="Proteomes" id="UP000000238"/>
    </source>
</evidence>
<dbReference type="Proteomes" id="UP000000238">
    <property type="component" value="Chromosome"/>
</dbReference>
<feature type="region of interest" description="Disordered" evidence="1">
    <location>
        <begin position="95"/>
        <end position="114"/>
    </location>
</feature>
<name>Q2SCC8_HAHCH</name>
<proteinExistence type="predicted"/>
<keyword evidence="2" id="KW-1133">Transmembrane helix</keyword>
<organism evidence="3 4">
    <name type="scientific">Hahella chejuensis (strain KCTC 2396)</name>
    <dbReference type="NCBI Taxonomy" id="349521"/>
    <lineage>
        <taxon>Bacteria</taxon>
        <taxon>Pseudomonadati</taxon>
        <taxon>Pseudomonadota</taxon>
        <taxon>Gammaproteobacteria</taxon>
        <taxon>Oceanospirillales</taxon>
        <taxon>Hahellaceae</taxon>
        <taxon>Hahella</taxon>
    </lineage>
</organism>
<evidence type="ECO:0000256" key="1">
    <source>
        <dbReference type="SAM" id="MobiDB-lite"/>
    </source>
</evidence>
<protein>
    <submittedName>
        <fullName evidence="3">Uncharacterized protein</fullName>
    </submittedName>
</protein>
<reference evidence="3 4" key="1">
    <citation type="journal article" date="2005" name="Nucleic Acids Res.">
        <title>Genomic blueprint of Hahella chejuensis, a marine microbe producing an algicidal agent.</title>
        <authorList>
            <person name="Jeong H."/>
            <person name="Yim J.H."/>
            <person name="Lee C."/>
            <person name="Choi S.-H."/>
            <person name="Park Y.K."/>
            <person name="Yoon S.H."/>
            <person name="Hur C.-G."/>
            <person name="Kang H.-Y."/>
            <person name="Kim D."/>
            <person name="Lee H.H."/>
            <person name="Park K.H."/>
            <person name="Park S.-H."/>
            <person name="Park H.-S."/>
            <person name="Lee H.K."/>
            <person name="Oh T.K."/>
            <person name="Kim J.F."/>
        </authorList>
    </citation>
    <scope>NUCLEOTIDE SEQUENCE [LARGE SCALE GENOMIC DNA]</scope>
    <source>
        <strain evidence="3 4">KCTC 2396</strain>
    </source>
</reference>
<dbReference type="EMBL" id="CP000155">
    <property type="protein sequence ID" value="ABC31696.1"/>
    <property type="molecule type" value="Genomic_DNA"/>
</dbReference>
<gene>
    <name evidence="3" type="ordered locus">HCH_05011</name>
</gene>
<keyword evidence="2" id="KW-0812">Transmembrane</keyword>
<dbReference type="HOGENOM" id="CLU_2117589_0_0_6"/>
<accession>Q2SCC8</accession>
<sequence length="114" mass="12428">MKEASCKQRLDTHMSAPESPFMIRFSFYKTALIGLSIILASAIVSKLQGTPPIKEQRYDFSLPQANLEKATPVSAVSSACAYSETCSEEVKWSRAPAVAQSKPAPPIKADNPIR</sequence>